<sequence length="71" mass="8049">TCIRSASCGRPSLVALGASRSLDTWGSDRLAARSSSSWASARPKLRQGAAWLLKRARRRRRRRIRDERRNA</sequence>
<accession>A0A813FKK2</accession>
<dbReference type="AlphaFoldDB" id="A0A813FKK2"/>
<evidence type="ECO:0000313" key="2">
    <source>
        <dbReference type="Proteomes" id="UP000654075"/>
    </source>
</evidence>
<dbReference type="EMBL" id="CAJNNV010025537">
    <property type="protein sequence ID" value="CAE8614945.1"/>
    <property type="molecule type" value="Genomic_DNA"/>
</dbReference>
<gene>
    <name evidence="1" type="ORF">PGLA1383_LOCUS32664</name>
</gene>
<organism evidence="1 2">
    <name type="scientific">Polarella glacialis</name>
    <name type="common">Dinoflagellate</name>
    <dbReference type="NCBI Taxonomy" id="89957"/>
    <lineage>
        <taxon>Eukaryota</taxon>
        <taxon>Sar</taxon>
        <taxon>Alveolata</taxon>
        <taxon>Dinophyceae</taxon>
        <taxon>Suessiales</taxon>
        <taxon>Suessiaceae</taxon>
        <taxon>Polarella</taxon>
    </lineage>
</organism>
<evidence type="ECO:0000313" key="1">
    <source>
        <dbReference type="EMBL" id="CAE8614945.1"/>
    </source>
</evidence>
<feature type="non-terminal residue" evidence="1">
    <location>
        <position position="71"/>
    </location>
</feature>
<protein>
    <submittedName>
        <fullName evidence="1">Uncharacterized protein</fullName>
    </submittedName>
</protein>
<comment type="caution">
    <text evidence="1">The sequence shown here is derived from an EMBL/GenBank/DDBJ whole genome shotgun (WGS) entry which is preliminary data.</text>
</comment>
<proteinExistence type="predicted"/>
<name>A0A813FKK2_POLGL</name>
<keyword evidence="2" id="KW-1185">Reference proteome</keyword>
<reference evidence="1" key="1">
    <citation type="submission" date="2021-02" db="EMBL/GenBank/DDBJ databases">
        <authorList>
            <person name="Dougan E. K."/>
            <person name="Rhodes N."/>
            <person name="Thang M."/>
            <person name="Chan C."/>
        </authorList>
    </citation>
    <scope>NUCLEOTIDE SEQUENCE</scope>
</reference>
<dbReference type="Proteomes" id="UP000654075">
    <property type="component" value="Unassembled WGS sequence"/>
</dbReference>